<dbReference type="SMART" id="SM00320">
    <property type="entry name" value="WD40"/>
    <property type="match status" value="7"/>
</dbReference>
<reference evidence="6" key="2">
    <citation type="submission" date="2015-01" db="EMBL/GenBank/DDBJ databases">
        <title>Evolutionary Origins and Diversification of the Mycorrhizal Mutualists.</title>
        <authorList>
            <consortium name="DOE Joint Genome Institute"/>
            <consortium name="Mycorrhizal Genomics Consortium"/>
            <person name="Kohler A."/>
            <person name="Kuo A."/>
            <person name="Nagy L.G."/>
            <person name="Floudas D."/>
            <person name="Copeland A."/>
            <person name="Barry K.W."/>
            <person name="Cichocki N."/>
            <person name="Veneault-Fourrey C."/>
            <person name="LaButti K."/>
            <person name="Lindquist E.A."/>
            <person name="Lipzen A."/>
            <person name="Lundell T."/>
            <person name="Morin E."/>
            <person name="Murat C."/>
            <person name="Riley R."/>
            <person name="Ohm R."/>
            <person name="Sun H."/>
            <person name="Tunlid A."/>
            <person name="Henrissat B."/>
            <person name="Grigoriev I.V."/>
            <person name="Hibbett D.S."/>
            <person name="Martin F."/>
        </authorList>
    </citation>
    <scope>NUCLEOTIDE SEQUENCE [LARGE SCALE GENOMIC DNA]</scope>
    <source>
        <strain evidence="6">UH-Slu-Lm8-n1</strain>
    </source>
</reference>
<dbReference type="HOGENOM" id="CLU_000288_57_37_1"/>
<dbReference type="Pfam" id="PF00400">
    <property type="entry name" value="WD40"/>
    <property type="match status" value="7"/>
</dbReference>
<dbReference type="PANTHER" id="PTHR44019">
    <property type="entry name" value="WD REPEAT-CONTAINING PROTEIN 55"/>
    <property type="match status" value="1"/>
</dbReference>
<gene>
    <name evidence="5" type="ORF">CY34DRAFT_806773</name>
</gene>
<dbReference type="STRING" id="930992.A0A0D0AGF7"/>
<dbReference type="PROSITE" id="PS00678">
    <property type="entry name" value="WD_REPEATS_1"/>
    <property type="match status" value="3"/>
</dbReference>
<feature type="compositionally biased region" description="Low complexity" evidence="4">
    <location>
        <begin position="478"/>
        <end position="487"/>
    </location>
</feature>
<feature type="repeat" description="WD" evidence="3">
    <location>
        <begin position="245"/>
        <end position="286"/>
    </location>
</feature>
<reference evidence="5 6" key="1">
    <citation type="submission" date="2014-04" db="EMBL/GenBank/DDBJ databases">
        <authorList>
            <consortium name="DOE Joint Genome Institute"/>
            <person name="Kuo A."/>
            <person name="Ruytinx J."/>
            <person name="Rineau F."/>
            <person name="Colpaert J."/>
            <person name="Kohler A."/>
            <person name="Nagy L.G."/>
            <person name="Floudas D."/>
            <person name="Copeland A."/>
            <person name="Barry K.W."/>
            <person name="Cichocki N."/>
            <person name="Veneault-Fourrey C."/>
            <person name="LaButti K."/>
            <person name="Lindquist E.A."/>
            <person name="Lipzen A."/>
            <person name="Lundell T."/>
            <person name="Morin E."/>
            <person name="Murat C."/>
            <person name="Sun H."/>
            <person name="Tunlid A."/>
            <person name="Henrissat B."/>
            <person name="Grigoriev I.V."/>
            <person name="Hibbett D.S."/>
            <person name="Martin F."/>
            <person name="Nordberg H.P."/>
            <person name="Cantor M.N."/>
            <person name="Hua S.X."/>
        </authorList>
    </citation>
    <scope>NUCLEOTIDE SEQUENCE [LARGE SCALE GENOMIC DNA]</scope>
    <source>
        <strain evidence="5 6">UH-Slu-Lm8-n1</strain>
    </source>
</reference>
<evidence type="ECO:0000256" key="4">
    <source>
        <dbReference type="SAM" id="MobiDB-lite"/>
    </source>
</evidence>
<dbReference type="InterPro" id="IPR019775">
    <property type="entry name" value="WD40_repeat_CS"/>
</dbReference>
<organism evidence="5 6">
    <name type="scientific">Suillus luteus UH-Slu-Lm8-n1</name>
    <dbReference type="NCBI Taxonomy" id="930992"/>
    <lineage>
        <taxon>Eukaryota</taxon>
        <taxon>Fungi</taxon>
        <taxon>Dikarya</taxon>
        <taxon>Basidiomycota</taxon>
        <taxon>Agaricomycotina</taxon>
        <taxon>Agaricomycetes</taxon>
        <taxon>Agaricomycetidae</taxon>
        <taxon>Boletales</taxon>
        <taxon>Suillineae</taxon>
        <taxon>Suillaceae</taxon>
        <taxon>Suillus</taxon>
    </lineage>
</organism>
<dbReference type="InParanoid" id="A0A0D0AGF7"/>
<dbReference type="InterPro" id="IPR015943">
    <property type="entry name" value="WD40/YVTN_repeat-like_dom_sf"/>
</dbReference>
<keyword evidence="1 3" id="KW-0853">WD repeat</keyword>
<dbReference type="InterPro" id="IPR020472">
    <property type="entry name" value="WD40_PAC1"/>
</dbReference>
<feature type="repeat" description="WD" evidence="3">
    <location>
        <begin position="203"/>
        <end position="244"/>
    </location>
</feature>
<dbReference type="PROSITE" id="PS50294">
    <property type="entry name" value="WD_REPEATS_REGION"/>
    <property type="match status" value="5"/>
</dbReference>
<dbReference type="Proteomes" id="UP000054485">
    <property type="component" value="Unassembled WGS sequence"/>
</dbReference>
<keyword evidence="6" id="KW-1185">Reference proteome</keyword>
<dbReference type="CDD" id="cd00200">
    <property type="entry name" value="WD40"/>
    <property type="match status" value="1"/>
</dbReference>
<dbReference type="InterPro" id="IPR050505">
    <property type="entry name" value="WDR55/POC1"/>
</dbReference>
<dbReference type="InterPro" id="IPR036322">
    <property type="entry name" value="WD40_repeat_dom_sf"/>
</dbReference>
<evidence type="ECO:0000313" key="6">
    <source>
        <dbReference type="Proteomes" id="UP000054485"/>
    </source>
</evidence>
<keyword evidence="2" id="KW-0677">Repeat</keyword>
<dbReference type="Gene3D" id="2.130.10.10">
    <property type="entry name" value="YVTN repeat-like/Quinoprotein amine dehydrogenase"/>
    <property type="match status" value="3"/>
</dbReference>
<feature type="repeat" description="WD" evidence="3">
    <location>
        <begin position="78"/>
        <end position="112"/>
    </location>
</feature>
<evidence type="ECO:0000256" key="3">
    <source>
        <dbReference type="PROSITE-ProRule" id="PRU00221"/>
    </source>
</evidence>
<dbReference type="PANTHER" id="PTHR44019:SF8">
    <property type="entry name" value="POC1 CENTRIOLAR PROTEIN HOMOLOG"/>
    <property type="match status" value="1"/>
</dbReference>
<dbReference type="SUPFAM" id="SSF50978">
    <property type="entry name" value="WD40 repeat-like"/>
    <property type="match status" value="1"/>
</dbReference>
<feature type="repeat" description="WD" evidence="3">
    <location>
        <begin position="21"/>
        <end position="64"/>
    </location>
</feature>
<evidence type="ECO:0000313" key="5">
    <source>
        <dbReference type="EMBL" id="KIK40846.1"/>
    </source>
</evidence>
<evidence type="ECO:0008006" key="7">
    <source>
        <dbReference type="Google" id="ProtNLM"/>
    </source>
</evidence>
<dbReference type="PRINTS" id="PR00320">
    <property type="entry name" value="GPROTEINBRPT"/>
</dbReference>
<feature type="compositionally biased region" description="Polar residues" evidence="4">
    <location>
        <begin position="1"/>
        <end position="14"/>
    </location>
</feature>
<feature type="repeat" description="WD" evidence="3">
    <location>
        <begin position="113"/>
        <end position="154"/>
    </location>
</feature>
<evidence type="ECO:0000256" key="2">
    <source>
        <dbReference type="ARBA" id="ARBA00022737"/>
    </source>
</evidence>
<feature type="region of interest" description="Disordered" evidence="4">
    <location>
        <begin position="358"/>
        <end position="387"/>
    </location>
</feature>
<dbReference type="EMBL" id="KN835288">
    <property type="protein sequence ID" value="KIK40846.1"/>
    <property type="molecule type" value="Genomic_DNA"/>
</dbReference>
<dbReference type="InterPro" id="IPR001680">
    <property type="entry name" value="WD40_rpt"/>
</dbReference>
<name>A0A0D0AGF7_9AGAM</name>
<proteinExistence type="predicted"/>
<feature type="repeat" description="WD" evidence="3">
    <location>
        <begin position="287"/>
        <end position="319"/>
    </location>
</feature>
<sequence>MSPTISKKQRTPTTVAPRHQLRGHTHGVRGVVYLRCASGQRIITCSGDGSLRLWDLESGTQIGHEWRNGEDEEGEIGVTAIALSPNGNTVGSGHLDGKVRLWDVETGKIIAKWTGHTRSVRAVCWSPDGGRVASGYEDGTARVWALKNGDPETVLGPIKTGHQWVWAIIYSPDLTRIATSTGGFDQSTVNIWDAKTGELLATLDHDSLAVHSFAWTSDAKKLFSGSFDGSIRIFETATWQQIATLKGHNRAVCAISVSRNDRLLASVSCDETALLWNLDTNLSVGRPLQHNNRVECVAFSADGKLLVTGGWDQSACVWDTYAILEEAGLQDPLFHPDELRDRHEIKVAVGKSLIDSDARRRPDQLTDTVHSPATRDDYVHSSGHRTLTPSGSARALLDHISLPFNHSQPNEIEVQHRQKPSNLSRCDPSTNEVAAITNKQAFCVTPRPESRCDTAKRIQQQGRSEDQAPVLPSPSRFAATSKSPSATSTITVGAAGKHAETALVIRKPTWWTRFLFSVCCVSAENIDGPSHQ</sequence>
<accession>A0A0D0AGF7</accession>
<protein>
    <recommendedName>
        <fullName evidence="7">WD40 repeat-like protein</fullName>
    </recommendedName>
</protein>
<dbReference type="AlphaFoldDB" id="A0A0D0AGF7"/>
<feature type="region of interest" description="Disordered" evidence="4">
    <location>
        <begin position="457"/>
        <end position="487"/>
    </location>
</feature>
<dbReference type="PROSITE" id="PS50082">
    <property type="entry name" value="WD_REPEATS_2"/>
    <property type="match status" value="6"/>
</dbReference>
<dbReference type="OrthoDB" id="10251741at2759"/>
<evidence type="ECO:0000256" key="1">
    <source>
        <dbReference type="ARBA" id="ARBA00022574"/>
    </source>
</evidence>
<feature type="region of interest" description="Disordered" evidence="4">
    <location>
        <begin position="1"/>
        <end position="22"/>
    </location>
</feature>